<sequence length="515" mass="56999">MTKDTTQQPSTAAESALPTSVLQGDPRYEDLALRRRNERFEHRPRCFQVVRNTEHVVDAVNAAVRAGDRIAVRSGGHSMENSVGEARGGTVIDMCAMNSVYFDSERNAFAIEAGATLGDVYRQLYLNWGVTIPGGWGHTVCAGGHIQGGGYGGLSRRHGSTVDHLLGVEVVVVDEHGEARVVEATRDPQDPHHDLWWGHTGGGGGNFGVVTRYWMRTPGTPESLLPRPPATMISGVLAWPWEKMSRDAFQTLLRNHGEWHQKHSAPDSPYTALSSILMLPGRAERSDAMGLTLVGLVDGSLPGAQSMMSEFLDAVDNGLSGARFITSPQPWLYTMVPPVVDGEMQRIPEYDRYKGKAAYLRKPFTSEQVDTLYDYLVEPPAEIDLAGVWLNSYGGRVNAIEPEATALSQRDSILKVVYTAAWPAPKDDGKNIDWLRRFYADVYADTGGVPVPGEINDGSYINYPDADFMDPEWNTSGVPWHYLYYKDNYPRLQRVKARWDPLNTFRHALSIPPVG</sequence>
<dbReference type="Gene3D" id="3.30.465.10">
    <property type="match status" value="1"/>
</dbReference>
<keyword evidence="4" id="KW-0274">FAD</keyword>
<dbReference type="Pfam" id="PF08031">
    <property type="entry name" value="BBE"/>
    <property type="match status" value="1"/>
</dbReference>
<protein>
    <recommendedName>
        <fullName evidence="7">FAD-binding PCMH-type domain-containing protein</fullName>
    </recommendedName>
</protein>
<keyword evidence="5" id="KW-0560">Oxidoreductase</keyword>
<dbReference type="Gene3D" id="3.40.462.20">
    <property type="match status" value="1"/>
</dbReference>
<organism evidence="8 9">
    <name type="scientific">Streptomonospora salina</name>
    <dbReference type="NCBI Taxonomy" id="104205"/>
    <lineage>
        <taxon>Bacteria</taxon>
        <taxon>Bacillati</taxon>
        <taxon>Actinomycetota</taxon>
        <taxon>Actinomycetes</taxon>
        <taxon>Streptosporangiales</taxon>
        <taxon>Nocardiopsidaceae</taxon>
        <taxon>Streptomonospora</taxon>
    </lineage>
</organism>
<dbReference type="InterPro" id="IPR016166">
    <property type="entry name" value="FAD-bd_PCMH"/>
</dbReference>
<dbReference type="InterPro" id="IPR006094">
    <property type="entry name" value="Oxid_FAD_bind_N"/>
</dbReference>
<name>A0A841E7T2_9ACTN</name>
<dbReference type="InterPro" id="IPR050416">
    <property type="entry name" value="FAD-linked_Oxidoreductase"/>
</dbReference>
<dbReference type="PANTHER" id="PTHR42973:SF39">
    <property type="entry name" value="FAD-BINDING PCMH-TYPE DOMAIN-CONTAINING PROTEIN"/>
    <property type="match status" value="1"/>
</dbReference>
<accession>A0A841E7T2</accession>
<evidence type="ECO:0000256" key="2">
    <source>
        <dbReference type="ARBA" id="ARBA00005466"/>
    </source>
</evidence>
<evidence type="ECO:0000313" key="8">
    <source>
        <dbReference type="EMBL" id="MBB6000007.1"/>
    </source>
</evidence>
<evidence type="ECO:0000256" key="1">
    <source>
        <dbReference type="ARBA" id="ARBA00001974"/>
    </source>
</evidence>
<dbReference type="InterPro" id="IPR012951">
    <property type="entry name" value="BBE"/>
</dbReference>
<keyword evidence="9" id="KW-1185">Reference proteome</keyword>
<dbReference type="SUPFAM" id="SSF56176">
    <property type="entry name" value="FAD-binding/transporter-associated domain-like"/>
    <property type="match status" value="1"/>
</dbReference>
<comment type="cofactor">
    <cofactor evidence="1">
        <name>FAD</name>
        <dbReference type="ChEBI" id="CHEBI:57692"/>
    </cofactor>
</comment>
<gene>
    <name evidence="8" type="ORF">HNR25_003758</name>
</gene>
<dbReference type="Pfam" id="PF01565">
    <property type="entry name" value="FAD_binding_4"/>
    <property type="match status" value="1"/>
</dbReference>
<dbReference type="AlphaFoldDB" id="A0A841E7T2"/>
<dbReference type="GO" id="GO:0071949">
    <property type="term" value="F:FAD binding"/>
    <property type="evidence" value="ECO:0007669"/>
    <property type="project" value="InterPro"/>
</dbReference>
<evidence type="ECO:0000256" key="4">
    <source>
        <dbReference type="ARBA" id="ARBA00022827"/>
    </source>
</evidence>
<proteinExistence type="inferred from homology"/>
<dbReference type="Proteomes" id="UP000578077">
    <property type="component" value="Unassembled WGS sequence"/>
</dbReference>
<feature type="region of interest" description="Disordered" evidence="6">
    <location>
        <begin position="1"/>
        <end position="20"/>
    </location>
</feature>
<dbReference type="GO" id="GO:0016491">
    <property type="term" value="F:oxidoreductase activity"/>
    <property type="evidence" value="ECO:0007669"/>
    <property type="project" value="UniProtKB-KW"/>
</dbReference>
<evidence type="ECO:0000313" key="9">
    <source>
        <dbReference type="Proteomes" id="UP000578077"/>
    </source>
</evidence>
<dbReference type="EMBL" id="JACHLY010000001">
    <property type="protein sequence ID" value="MBB6000007.1"/>
    <property type="molecule type" value="Genomic_DNA"/>
</dbReference>
<evidence type="ECO:0000256" key="6">
    <source>
        <dbReference type="SAM" id="MobiDB-lite"/>
    </source>
</evidence>
<dbReference type="RefSeq" id="WP_246463749.1">
    <property type="nucleotide sequence ID" value="NZ_BAABKT010000027.1"/>
</dbReference>
<keyword evidence="3" id="KW-0285">Flavoprotein</keyword>
<dbReference type="InterPro" id="IPR036318">
    <property type="entry name" value="FAD-bd_PCMH-like_sf"/>
</dbReference>
<comment type="similarity">
    <text evidence="2">Belongs to the oxygen-dependent FAD-linked oxidoreductase family.</text>
</comment>
<dbReference type="InterPro" id="IPR016169">
    <property type="entry name" value="FAD-bd_PCMH_sub2"/>
</dbReference>
<evidence type="ECO:0000256" key="3">
    <source>
        <dbReference type="ARBA" id="ARBA00022630"/>
    </source>
</evidence>
<dbReference type="PROSITE" id="PS51387">
    <property type="entry name" value="FAD_PCMH"/>
    <property type="match status" value="1"/>
</dbReference>
<reference evidence="8 9" key="1">
    <citation type="submission" date="2020-08" db="EMBL/GenBank/DDBJ databases">
        <title>Sequencing the genomes of 1000 actinobacteria strains.</title>
        <authorList>
            <person name="Klenk H.-P."/>
        </authorList>
    </citation>
    <scope>NUCLEOTIDE SEQUENCE [LARGE SCALE GENOMIC DNA]</scope>
    <source>
        <strain evidence="8 9">DSM 44593</strain>
    </source>
</reference>
<comment type="caution">
    <text evidence="8">The sequence shown here is derived from an EMBL/GenBank/DDBJ whole genome shotgun (WGS) entry which is preliminary data.</text>
</comment>
<evidence type="ECO:0000256" key="5">
    <source>
        <dbReference type="ARBA" id="ARBA00023002"/>
    </source>
</evidence>
<evidence type="ECO:0000259" key="7">
    <source>
        <dbReference type="PROSITE" id="PS51387"/>
    </source>
</evidence>
<feature type="domain" description="FAD-binding PCMH-type" evidence="7">
    <location>
        <begin position="40"/>
        <end position="220"/>
    </location>
</feature>
<dbReference type="PANTHER" id="PTHR42973">
    <property type="entry name" value="BINDING OXIDOREDUCTASE, PUTATIVE (AFU_ORTHOLOGUE AFUA_1G17690)-RELATED"/>
    <property type="match status" value="1"/>
</dbReference>